<keyword evidence="10" id="KW-0599">Photoprotein</keyword>
<feature type="domain" description="Fe2OG dioxygenase" evidence="13">
    <location>
        <begin position="243"/>
        <end position="399"/>
    </location>
</feature>
<keyword evidence="9" id="KW-0455">Luminescence</keyword>
<keyword evidence="6" id="KW-0223">Dioxygenase</keyword>
<dbReference type="PROSITE" id="PS51471">
    <property type="entry name" value="FE2OG_OXY"/>
    <property type="match status" value="1"/>
</dbReference>
<evidence type="ECO:0000256" key="3">
    <source>
        <dbReference type="ARBA" id="ARBA00022723"/>
    </source>
</evidence>
<dbReference type="InterPro" id="IPR011992">
    <property type="entry name" value="EF-hand-dom_pair"/>
</dbReference>
<dbReference type="GO" id="GO:0005506">
    <property type="term" value="F:iron ion binding"/>
    <property type="evidence" value="ECO:0007669"/>
    <property type="project" value="InterPro"/>
</dbReference>
<dbReference type="PANTHER" id="PTHR10869">
    <property type="entry name" value="PROLYL 4-HYDROXYLASE ALPHA SUBUNIT"/>
    <property type="match status" value="1"/>
</dbReference>
<keyword evidence="4" id="KW-0106">Calcium</keyword>
<evidence type="ECO:0008006" key="16">
    <source>
        <dbReference type="Google" id="ProtNLM"/>
    </source>
</evidence>
<feature type="signal peptide" evidence="11">
    <location>
        <begin position="1"/>
        <end position="22"/>
    </location>
</feature>
<dbReference type="RefSeq" id="XP_066920653.1">
    <property type="nucleotide sequence ID" value="XM_067064552.1"/>
</dbReference>
<dbReference type="AlphaFoldDB" id="A0A7M5UTK8"/>
<keyword evidence="3" id="KW-0479">Metal-binding</keyword>
<evidence type="ECO:0000256" key="7">
    <source>
        <dbReference type="ARBA" id="ARBA00023002"/>
    </source>
</evidence>
<proteinExistence type="inferred from homology"/>
<evidence type="ECO:0000256" key="9">
    <source>
        <dbReference type="ARBA" id="ARBA00023223"/>
    </source>
</evidence>
<dbReference type="InterPro" id="IPR044862">
    <property type="entry name" value="Pro_4_hyd_alph_FE2OG_OXY"/>
</dbReference>
<dbReference type="InterPro" id="IPR006620">
    <property type="entry name" value="Pro_4_hyd_alph"/>
</dbReference>
<dbReference type="PROSITE" id="PS50222">
    <property type="entry name" value="EF_HAND_2"/>
    <property type="match status" value="1"/>
</dbReference>
<dbReference type="EnsemblMetazoa" id="CLYHEMT005613.1">
    <property type="protein sequence ID" value="CLYHEMP005613.1"/>
    <property type="gene ID" value="CLYHEMG005613"/>
</dbReference>
<feature type="domain" description="EF-hand" evidence="12">
    <location>
        <begin position="129"/>
        <end position="151"/>
    </location>
</feature>
<evidence type="ECO:0000256" key="2">
    <source>
        <dbReference type="ARBA" id="ARBA00007828"/>
    </source>
</evidence>
<evidence type="ECO:0000313" key="14">
    <source>
        <dbReference type="EnsemblMetazoa" id="CLYHEMP005613.1"/>
    </source>
</evidence>
<protein>
    <recommendedName>
        <fullName evidence="16">Transmembrane prolyl 4-hydroxylase</fullName>
    </recommendedName>
</protein>
<keyword evidence="11" id="KW-0732">Signal</keyword>
<evidence type="ECO:0000256" key="1">
    <source>
        <dbReference type="ARBA" id="ARBA00001961"/>
    </source>
</evidence>
<dbReference type="GO" id="GO:0031418">
    <property type="term" value="F:L-ascorbic acid binding"/>
    <property type="evidence" value="ECO:0007669"/>
    <property type="project" value="UniProtKB-KW"/>
</dbReference>
<evidence type="ECO:0000256" key="11">
    <source>
        <dbReference type="SAM" id="SignalP"/>
    </source>
</evidence>
<evidence type="ECO:0000259" key="12">
    <source>
        <dbReference type="PROSITE" id="PS50222"/>
    </source>
</evidence>
<dbReference type="Gene3D" id="2.60.120.620">
    <property type="entry name" value="q2cbj1_9rhob like domain"/>
    <property type="match status" value="1"/>
</dbReference>
<evidence type="ECO:0000313" key="15">
    <source>
        <dbReference type="Proteomes" id="UP000594262"/>
    </source>
</evidence>
<dbReference type="InterPro" id="IPR005123">
    <property type="entry name" value="Oxoglu/Fe-dep_dioxygenase_dom"/>
</dbReference>
<dbReference type="PROSITE" id="PS00018">
    <property type="entry name" value="EF_HAND_1"/>
    <property type="match status" value="1"/>
</dbReference>
<evidence type="ECO:0000256" key="8">
    <source>
        <dbReference type="ARBA" id="ARBA00023004"/>
    </source>
</evidence>
<reference evidence="14" key="1">
    <citation type="submission" date="2021-01" db="UniProtKB">
        <authorList>
            <consortium name="EnsemblMetazoa"/>
        </authorList>
    </citation>
    <scope>IDENTIFICATION</scope>
</reference>
<evidence type="ECO:0000256" key="6">
    <source>
        <dbReference type="ARBA" id="ARBA00022964"/>
    </source>
</evidence>
<keyword evidence="8" id="KW-0408">Iron</keyword>
<keyword evidence="7" id="KW-0560">Oxidoreductase</keyword>
<dbReference type="InterPro" id="IPR045054">
    <property type="entry name" value="P4HA-like"/>
</dbReference>
<dbReference type="Pfam" id="PF13640">
    <property type="entry name" value="2OG-FeII_Oxy_3"/>
    <property type="match status" value="1"/>
</dbReference>
<dbReference type="OrthoDB" id="420380at2759"/>
<dbReference type="PANTHER" id="PTHR10869:SF246">
    <property type="entry name" value="TRANSMEMBRANE PROLYL 4-HYDROXYLASE"/>
    <property type="match status" value="1"/>
</dbReference>
<dbReference type="GO" id="GO:0005783">
    <property type="term" value="C:endoplasmic reticulum"/>
    <property type="evidence" value="ECO:0007669"/>
    <property type="project" value="TreeGrafter"/>
</dbReference>
<comment type="cofactor">
    <cofactor evidence="1">
        <name>L-ascorbate</name>
        <dbReference type="ChEBI" id="CHEBI:38290"/>
    </cofactor>
</comment>
<sequence length="438" mass="50064">MYGAIILLIFCTWNEQFSYVFGETSDIGYGMLTRRQGVELDHKEIVDLGNGKRVEVITKALKPLLFEIPDFLSEEECDHIIKRALDPQEGGIKLFDSQAKGGLTSNETLKAVGVNGQSLGWLGRYEGWDKDGDGNITIEEIISIAHLTKTLVMEEPDIRDIFKAVGQPSILDDDIITKEEFQLLSTLAVEKYLDNLWQNHPRFKPRTSQQAWLFMEQWLDPTVHNIRERLVRLSGLPREIIYGGEMLQVVHYTTNGHYHAHHDSETHLSDHVPCCHQYSGDTLGSTGECKLCRFLTFMMYLNDVEDGGQTAFPMAHEEVFDTDQIRQHGNASTDKYNLSYGCKIANLVVKPKKGKAVLWYNHLVNQTDGWMGELDPFSLHGGCDVKSGEKWISNMWITAPFGKDIQTPSIFLNRKDFKMAEEKFKEQNKKEERQKEEL</sequence>
<dbReference type="GO" id="GO:0005509">
    <property type="term" value="F:calcium ion binding"/>
    <property type="evidence" value="ECO:0007669"/>
    <property type="project" value="InterPro"/>
</dbReference>
<dbReference type="InterPro" id="IPR018247">
    <property type="entry name" value="EF_Hand_1_Ca_BS"/>
</dbReference>
<dbReference type="GeneID" id="136807931"/>
<dbReference type="SMART" id="SM00702">
    <property type="entry name" value="P4Hc"/>
    <property type="match status" value="1"/>
</dbReference>
<dbReference type="Proteomes" id="UP000594262">
    <property type="component" value="Unplaced"/>
</dbReference>
<name>A0A7M5UTK8_9CNID</name>
<evidence type="ECO:0000256" key="5">
    <source>
        <dbReference type="ARBA" id="ARBA00022896"/>
    </source>
</evidence>
<keyword evidence="15" id="KW-1185">Reference proteome</keyword>
<accession>A0A7M5UTK8</accession>
<keyword evidence="5" id="KW-0847">Vitamin C</keyword>
<organism evidence="14 15">
    <name type="scientific">Clytia hemisphaerica</name>
    <dbReference type="NCBI Taxonomy" id="252671"/>
    <lineage>
        <taxon>Eukaryota</taxon>
        <taxon>Metazoa</taxon>
        <taxon>Cnidaria</taxon>
        <taxon>Hydrozoa</taxon>
        <taxon>Hydroidolina</taxon>
        <taxon>Leptothecata</taxon>
        <taxon>Obeliida</taxon>
        <taxon>Clytiidae</taxon>
        <taxon>Clytia</taxon>
    </lineage>
</organism>
<dbReference type="GO" id="GO:0004656">
    <property type="term" value="F:procollagen-proline 4-dioxygenase activity"/>
    <property type="evidence" value="ECO:0007669"/>
    <property type="project" value="TreeGrafter"/>
</dbReference>
<evidence type="ECO:0000259" key="13">
    <source>
        <dbReference type="PROSITE" id="PS51471"/>
    </source>
</evidence>
<dbReference type="SUPFAM" id="SSF47473">
    <property type="entry name" value="EF-hand"/>
    <property type="match status" value="1"/>
</dbReference>
<dbReference type="GO" id="GO:0008218">
    <property type="term" value="P:bioluminescence"/>
    <property type="evidence" value="ECO:0007669"/>
    <property type="project" value="UniProtKB-KW"/>
</dbReference>
<feature type="chain" id="PRO_5029668940" description="Transmembrane prolyl 4-hydroxylase" evidence="11">
    <location>
        <begin position="23"/>
        <end position="438"/>
    </location>
</feature>
<evidence type="ECO:0000256" key="4">
    <source>
        <dbReference type="ARBA" id="ARBA00022837"/>
    </source>
</evidence>
<dbReference type="InterPro" id="IPR002048">
    <property type="entry name" value="EF_hand_dom"/>
</dbReference>
<comment type="similarity">
    <text evidence="2">Belongs to the aequorin family.</text>
</comment>
<evidence type="ECO:0000256" key="10">
    <source>
        <dbReference type="ARBA" id="ARBA00023262"/>
    </source>
</evidence>